<name>A0A1G5MWT1_AFIMA</name>
<dbReference type="Proteomes" id="UP000199347">
    <property type="component" value="Unassembled WGS sequence"/>
</dbReference>
<protein>
    <recommendedName>
        <fullName evidence="3">Flagellar assembly protein FliH</fullName>
    </recommendedName>
</protein>
<dbReference type="EMBL" id="FMVW01000002">
    <property type="protein sequence ID" value="SCZ29029.1"/>
    <property type="molecule type" value="Genomic_DNA"/>
</dbReference>
<evidence type="ECO:0000313" key="2">
    <source>
        <dbReference type="Proteomes" id="UP000199347"/>
    </source>
</evidence>
<dbReference type="AlphaFoldDB" id="A0A1G5MWT1"/>
<keyword evidence="2" id="KW-1185">Reference proteome</keyword>
<organism evidence="1 2">
    <name type="scientific">Afifella marina DSM 2698</name>
    <dbReference type="NCBI Taxonomy" id="1120955"/>
    <lineage>
        <taxon>Bacteria</taxon>
        <taxon>Pseudomonadati</taxon>
        <taxon>Pseudomonadota</taxon>
        <taxon>Alphaproteobacteria</taxon>
        <taxon>Hyphomicrobiales</taxon>
        <taxon>Afifellaceae</taxon>
        <taxon>Afifella</taxon>
    </lineage>
</organism>
<sequence>MHALVRLLPDFDEPEAGRNLRKVLPEFPAETPRVEPTLASIFAVKPPKEDPEKALAVARDAGFAGGLAAGRREKELALEEVRASFAAELEEKRGGWVAEEAEKIAESIGNAFSELDASLSEAVAAILVPLVGAAIAQKAVAELSDMIIDMRSREDEPVLEVVGPEDLLEAVKTRLGEMASGIGFRVGGGPDVRVTAGPTIIETQLQAWRERVSLAISEAENV</sequence>
<proteinExistence type="predicted"/>
<accession>A0A1G5MWT1</accession>
<gene>
    <name evidence="1" type="ORF">SAMN03080610_01076</name>
</gene>
<evidence type="ECO:0008006" key="3">
    <source>
        <dbReference type="Google" id="ProtNLM"/>
    </source>
</evidence>
<reference evidence="2" key="1">
    <citation type="submission" date="2016-10" db="EMBL/GenBank/DDBJ databases">
        <authorList>
            <person name="Varghese N."/>
            <person name="Submissions S."/>
        </authorList>
    </citation>
    <scope>NUCLEOTIDE SEQUENCE [LARGE SCALE GENOMIC DNA]</scope>
    <source>
        <strain evidence="2">DSM 2698</strain>
    </source>
</reference>
<evidence type="ECO:0000313" key="1">
    <source>
        <dbReference type="EMBL" id="SCZ29029.1"/>
    </source>
</evidence>
<dbReference type="STRING" id="1120955.SAMN03080610_01076"/>